<gene>
    <name evidence="1" type="ORF">HMPREF0742_01138</name>
</gene>
<dbReference type="PATRIC" id="fig|888019.4.peg.970"/>
<sequence>MRDNGRKQTQIESAERNAMAVSREQVFEVLQRVHPVLERGLPGWSVRPNITGTGAVGLYLDGPELPLMGVNLAGEPVARHLCGTVQSADRGLPDGLDQVRYQYILGVSVTERDEEYPELTDLPKTGEPSWINALRVLDQQVLAKRRDEFFISRGGYVPGRRALGKRRVALRREFFPSKPWLGLGTIDWCAGVRSTPVYAGELDALATAAVRLASTWDAALRSV</sequence>
<comment type="caution">
    <text evidence="1">The sequence shown here is derived from an EMBL/GenBank/DDBJ whole genome shotgun (WGS) entry which is preliminary data.</text>
</comment>
<proteinExistence type="predicted"/>
<organism evidence="1 2">
    <name type="scientific">Rothia aeria F0184</name>
    <dbReference type="NCBI Taxonomy" id="888019"/>
    <lineage>
        <taxon>Bacteria</taxon>
        <taxon>Bacillati</taxon>
        <taxon>Actinomycetota</taxon>
        <taxon>Actinomycetes</taxon>
        <taxon>Micrococcales</taxon>
        <taxon>Micrococcaceae</taxon>
        <taxon>Rothia</taxon>
    </lineage>
</organism>
<evidence type="ECO:0008006" key="3">
    <source>
        <dbReference type="Google" id="ProtNLM"/>
    </source>
</evidence>
<evidence type="ECO:0000313" key="1">
    <source>
        <dbReference type="EMBL" id="ERT66483.1"/>
    </source>
</evidence>
<name>U7V6S1_9MICC</name>
<dbReference type="HOGENOM" id="CLU_1336690_0_0_11"/>
<dbReference type="AlphaFoldDB" id="U7V6S1"/>
<accession>U7V6S1</accession>
<protein>
    <recommendedName>
        <fullName evidence="3">L-alanine-DL-glutamate epimerase</fullName>
    </recommendedName>
</protein>
<dbReference type="EMBL" id="AXZG01000035">
    <property type="protein sequence ID" value="ERT66483.1"/>
    <property type="molecule type" value="Genomic_DNA"/>
</dbReference>
<reference evidence="1 2" key="1">
    <citation type="submission" date="2013-08" db="EMBL/GenBank/DDBJ databases">
        <authorList>
            <person name="Weinstock G."/>
            <person name="Sodergren E."/>
            <person name="Wylie T."/>
            <person name="Fulton L."/>
            <person name="Fulton R."/>
            <person name="Fronick C."/>
            <person name="O'Laughlin M."/>
            <person name="Godfrey J."/>
            <person name="Miner T."/>
            <person name="Herter B."/>
            <person name="Appelbaum E."/>
            <person name="Cordes M."/>
            <person name="Lek S."/>
            <person name="Wollam A."/>
            <person name="Pepin K.H."/>
            <person name="Palsikar V.B."/>
            <person name="Mitreva M."/>
            <person name="Wilson R.K."/>
        </authorList>
    </citation>
    <scope>NUCLEOTIDE SEQUENCE [LARGE SCALE GENOMIC DNA]</scope>
    <source>
        <strain evidence="1 2">F0184</strain>
    </source>
</reference>
<evidence type="ECO:0000313" key="2">
    <source>
        <dbReference type="Proteomes" id="UP000017174"/>
    </source>
</evidence>
<dbReference type="Proteomes" id="UP000017174">
    <property type="component" value="Unassembled WGS sequence"/>
</dbReference>